<feature type="transmembrane region" description="Helical" evidence="6">
    <location>
        <begin position="179"/>
        <end position="200"/>
    </location>
</feature>
<dbReference type="InterPro" id="IPR036259">
    <property type="entry name" value="MFS_trans_sf"/>
</dbReference>
<dbReference type="PROSITE" id="PS50850">
    <property type="entry name" value="MFS"/>
    <property type="match status" value="1"/>
</dbReference>
<organism evidence="8 9">
    <name type="scientific">Halobellus ruber</name>
    <dbReference type="NCBI Taxonomy" id="2761102"/>
    <lineage>
        <taxon>Archaea</taxon>
        <taxon>Methanobacteriati</taxon>
        <taxon>Methanobacteriota</taxon>
        <taxon>Stenosarchaea group</taxon>
        <taxon>Halobacteria</taxon>
        <taxon>Halobacteriales</taxon>
        <taxon>Haloferacaceae</taxon>
        <taxon>Halobellus</taxon>
    </lineage>
</organism>
<evidence type="ECO:0000259" key="7">
    <source>
        <dbReference type="PROSITE" id="PS50850"/>
    </source>
</evidence>
<name>A0A7J9SJZ5_9EURY</name>
<feature type="domain" description="Major facilitator superfamily (MFS) profile" evidence="7">
    <location>
        <begin position="22"/>
        <end position="408"/>
    </location>
</feature>
<proteinExistence type="predicted"/>
<protein>
    <submittedName>
        <fullName evidence="8">MFS transporter</fullName>
    </submittedName>
</protein>
<feature type="transmembrane region" description="Helical" evidence="6">
    <location>
        <begin position="91"/>
        <end position="109"/>
    </location>
</feature>
<evidence type="ECO:0000256" key="5">
    <source>
        <dbReference type="ARBA" id="ARBA00023136"/>
    </source>
</evidence>
<feature type="transmembrane region" description="Helical" evidence="6">
    <location>
        <begin position="150"/>
        <end position="167"/>
    </location>
</feature>
<gene>
    <name evidence="8" type="ORF">H5V44_10475</name>
</gene>
<dbReference type="InterPro" id="IPR011701">
    <property type="entry name" value="MFS"/>
</dbReference>
<dbReference type="PANTHER" id="PTHR43124">
    <property type="entry name" value="PURINE EFFLUX PUMP PBUE"/>
    <property type="match status" value="1"/>
</dbReference>
<accession>A0A7J9SJZ5</accession>
<keyword evidence="9" id="KW-1185">Reference proteome</keyword>
<keyword evidence="5 6" id="KW-0472">Membrane</keyword>
<evidence type="ECO:0000313" key="8">
    <source>
        <dbReference type="EMBL" id="MBB6646703.1"/>
    </source>
</evidence>
<reference evidence="8 9" key="1">
    <citation type="submission" date="2020-08" db="EMBL/GenBank/DDBJ databases">
        <authorList>
            <person name="Seo M.-J."/>
        </authorList>
    </citation>
    <scope>NUCLEOTIDE SEQUENCE [LARGE SCALE GENOMIC DNA]</scope>
    <source>
        <strain evidence="8 9">MBLA0160</strain>
    </source>
</reference>
<evidence type="ECO:0000256" key="2">
    <source>
        <dbReference type="ARBA" id="ARBA00022475"/>
    </source>
</evidence>
<sequence>MAPRNDAVVDGEATAASDPEWTTYGLILGSGLVSAGLAAYEIVPASVTPLVRDSLGIGSTRVGLIVGAMFGTAVLASLPAGAVLDRTDSRRMMAAAVLSLFVAGIWGWVAGRAGAYWPLIASRVVGGAAYVVVWNAGIDIVSRAVAPDRRATAVGIFTASGPVGFALGQSTGPLVAARLGWPAIFPAYTGLALVGFVLFWSTSRGLGGARADAPTLSEFGTVLRSRSVWLAGALGFLSYALYLFVNSWGSSYLTDEIELSLALSGAVVAVFPAVGVVSRAASGLLSDRVFGGRRQPVLLGSFAVAAPLVLAFTRLESVPVLVGALFCAGFAIQLTLGLSFTYVRELVETNVAATAVAFQTSVGLAGAFVSPIAGGAVVDAAGLDAAFLVAGALAVAGIVLAWRAPEPG</sequence>
<dbReference type="Proteomes" id="UP000546257">
    <property type="component" value="Unassembled WGS sequence"/>
</dbReference>
<dbReference type="AlphaFoldDB" id="A0A7J9SJZ5"/>
<dbReference type="GO" id="GO:0022857">
    <property type="term" value="F:transmembrane transporter activity"/>
    <property type="evidence" value="ECO:0007669"/>
    <property type="project" value="InterPro"/>
</dbReference>
<dbReference type="PANTHER" id="PTHR43124:SF10">
    <property type="entry name" value="PURINE EFFLUX PUMP PBUE"/>
    <property type="match status" value="1"/>
</dbReference>
<dbReference type="InterPro" id="IPR020846">
    <property type="entry name" value="MFS_dom"/>
</dbReference>
<dbReference type="GO" id="GO:0005886">
    <property type="term" value="C:plasma membrane"/>
    <property type="evidence" value="ECO:0007669"/>
    <property type="project" value="UniProtKB-SubCell"/>
</dbReference>
<evidence type="ECO:0000256" key="1">
    <source>
        <dbReference type="ARBA" id="ARBA00004651"/>
    </source>
</evidence>
<dbReference type="InterPro" id="IPR050189">
    <property type="entry name" value="MFS_Efflux_Transporters"/>
</dbReference>
<evidence type="ECO:0000256" key="4">
    <source>
        <dbReference type="ARBA" id="ARBA00022989"/>
    </source>
</evidence>
<feature type="transmembrane region" description="Helical" evidence="6">
    <location>
        <begin position="297"/>
        <end position="315"/>
    </location>
</feature>
<feature type="transmembrane region" description="Helical" evidence="6">
    <location>
        <begin position="385"/>
        <end position="402"/>
    </location>
</feature>
<feature type="transmembrane region" description="Helical" evidence="6">
    <location>
        <begin position="321"/>
        <end position="343"/>
    </location>
</feature>
<dbReference type="EMBL" id="JACKXD010000003">
    <property type="protein sequence ID" value="MBB6646703.1"/>
    <property type="molecule type" value="Genomic_DNA"/>
</dbReference>
<evidence type="ECO:0000256" key="3">
    <source>
        <dbReference type="ARBA" id="ARBA00022692"/>
    </source>
</evidence>
<comment type="caution">
    <text evidence="8">The sequence shown here is derived from an EMBL/GenBank/DDBJ whole genome shotgun (WGS) entry which is preliminary data.</text>
</comment>
<feature type="transmembrane region" description="Helical" evidence="6">
    <location>
        <begin position="350"/>
        <end position="373"/>
    </location>
</feature>
<keyword evidence="2" id="KW-1003">Cell membrane</keyword>
<comment type="subcellular location">
    <subcellularLocation>
        <location evidence="1">Cell membrane</location>
        <topology evidence="1">Multi-pass membrane protein</topology>
    </subcellularLocation>
</comment>
<evidence type="ECO:0000313" key="9">
    <source>
        <dbReference type="Proteomes" id="UP000546257"/>
    </source>
</evidence>
<keyword evidence="4 6" id="KW-1133">Transmembrane helix</keyword>
<keyword evidence="3 6" id="KW-0812">Transmembrane</keyword>
<evidence type="ECO:0000256" key="6">
    <source>
        <dbReference type="SAM" id="Phobius"/>
    </source>
</evidence>
<dbReference type="Pfam" id="PF07690">
    <property type="entry name" value="MFS_1"/>
    <property type="match status" value="1"/>
</dbReference>
<dbReference type="Gene3D" id="1.20.1250.20">
    <property type="entry name" value="MFS general substrate transporter like domains"/>
    <property type="match status" value="2"/>
</dbReference>
<feature type="transmembrane region" description="Helical" evidence="6">
    <location>
        <begin position="62"/>
        <end position="84"/>
    </location>
</feature>
<feature type="transmembrane region" description="Helical" evidence="6">
    <location>
        <begin position="227"/>
        <end position="245"/>
    </location>
</feature>
<dbReference type="RefSeq" id="WP_185193060.1">
    <property type="nucleotide sequence ID" value="NZ_JACKXD010000003.1"/>
</dbReference>
<dbReference type="SUPFAM" id="SSF103473">
    <property type="entry name" value="MFS general substrate transporter"/>
    <property type="match status" value="1"/>
</dbReference>
<feature type="transmembrane region" description="Helical" evidence="6">
    <location>
        <begin position="21"/>
        <end position="42"/>
    </location>
</feature>
<feature type="transmembrane region" description="Helical" evidence="6">
    <location>
        <begin position="257"/>
        <end position="277"/>
    </location>
</feature>
<feature type="transmembrane region" description="Helical" evidence="6">
    <location>
        <begin position="115"/>
        <end position="138"/>
    </location>
</feature>